<sequence length="623" mass="70802">MEAIFTSPSFYIFYIGIMVVIFALSWYRILRPYSMSKKAATAINSKLLELSQTHDMSVKFHQMNEWFEQNNNEYIQKSVFPAWQSYYEKYLFYQKKGISYTPDVYDFFFEESLVQSFGKRKAADIIAGVFLSLGIVGTFLGIAFGVSGLEVGGDPEVMQAGIGVLLSGMQVKFSSSIVGILLSLLWVSIDKVGYYPGLSQSFSKIRQDLDGAFPTQDQGTLLLSMDQRQEKQMQDFQSFFSEVLIPNMVNGLADSIHKSIAPQMEQTQQIMSDLLQTTTVNQAQGMQQMVDTFVTQLNELTGDHMKNLGVALNSTIEWQQKVHTEMGALVQSMQESASSQSVMVEKTTGLAEQIHSYTEKITDYQEVLEKTVTELNQTTEKNSQLQSVTAELLDKMMEERKLFNEYFETHMITLKNNVDNIVHQTELQVTFQERLEENLQRISTITQSQQTLAVTMAQQADLNKKSNQELEVIFDKFTYNNSEFVHIQDDLTSIIKIIQQERKELDDISSKVQSTLTDQLHDMDQRVEQLRVIWGSASDSMAKTNKHLETSMNQFTDDMHRGLQNTFTQFDQELTKSVQHLASGVDAIQEGIVDLPDAIQALKQAVGEINRQSKRILSPVTSE</sequence>
<feature type="transmembrane region" description="Helical" evidence="1">
    <location>
        <begin position="12"/>
        <end position="30"/>
    </location>
</feature>
<evidence type="ECO:0000313" key="3">
    <source>
        <dbReference type="Proteomes" id="UP000300879"/>
    </source>
</evidence>
<dbReference type="OrthoDB" id="9782541at2"/>
<name>A0A4P8XMQ1_9BACL</name>
<gene>
    <name evidence="2" type="ORF">E6C60_0848</name>
</gene>
<feature type="transmembrane region" description="Helical" evidence="1">
    <location>
        <begin position="125"/>
        <end position="149"/>
    </location>
</feature>
<dbReference type="EMBL" id="CP040396">
    <property type="protein sequence ID" value="QCT01569.1"/>
    <property type="molecule type" value="Genomic_DNA"/>
</dbReference>
<protein>
    <recommendedName>
        <fullName evidence="4">MotA/TolQ/ExbB proton channel domain-containing protein</fullName>
    </recommendedName>
</protein>
<evidence type="ECO:0008006" key="4">
    <source>
        <dbReference type="Google" id="ProtNLM"/>
    </source>
</evidence>
<keyword evidence="1" id="KW-1133">Transmembrane helix</keyword>
<keyword evidence="1" id="KW-0472">Membrane</keyword>
<accession>A0A4P8XMQ1</accession>
<organism evidence="2 3">
    <name type="scientific">Paenibacillus algicola</name>
    <dbReference type="NCBI Taxonomy" id="2565926"/>
    <lineage>
        <taxon>Bacteria</taxon>
        <taxon>Bacillati</taxon>
        <taxon>Bacillota</taxon>
        <taxon>Bacilli</taxon>
        <taxon>Bacillales</taxon>
        <taxon>Paenibacillaceae</taxon>
        <taxon>Paenibacillus</taxon>
    </lineage>
</organism>
<dbReference type="RefSeq" id="WP_138224686.1">
    <property type="nucleotide sequence ID" value="NZ_CP040396.1"/>
</dbReference>
<keyword evidence="1" id="KW-0812">Transmembrane</keyword>
<evidence type="ECO:0000313" key="2">
    <source>
        <dbReference type="EMBL" id="QCT01569.1"/>
    </source>
</evidence>
<dbReference type="AlphaFoldDB" id="A0A4P8XMQ1"/>
<dbReference type="KEGG" id="palo:E6C60_0848"/>
<dbReference type="Proteomes" id="UP000300879">
    <property type="component" value="Chromosome"/>
</dbReference>
<reference evidence="2 3" key="1">
    <citation type="submission" date="2019-05" db="EMBL/GenBank/DDBJ databases">
        <authorList>
            <person name="Chen C."/>
        </authorList>
    </citation>
    <scope>NUCLEOTIDE SEQUENCE [LARGE SCALE GENOMIC DNA]</scope>
    <source>
        <strain evidence="2 3">HB172198</strain>
    </source>
</reference>
<evidence type="ECO:0000256" key="1">
    <source>
        <dbReference type="SAM" id="Phobius"/>
    </source>
</evidence>
<keyword evidence="3" id="KW-1185">Reference proteome</keyword>
<proteinExistence type="predicted"/>